<protein>
    <submittedName>
        <fullName evidence="2">Uncharacterized protein</fullName>
    </submittedName>
</protein>
<feature type="compositionally biased region" description="Basic residues" evidence="1">
    <location>
        <begin position="228"/>
        <end position="239"/>
    </location>
</feature>
<proteinExistence type="evidence at transcript level"/>
<feature type="compositionally biased region" description="Basic and acidic residues" evidence="1">
    <location>
        <begin position="102"/>
        <end position="111"/>
    </location>
</feature>
<organism evidence="2">
    <name type="scientific">Ixodes ricinus</name>
    <name type="common">Common tick</name>
    <name type="synonym">Acarus ricinus</name>
    <dbReference type="NCBI Taxonomy" id="34613"/>
    <lineage>
        <taxon>Eukaryota</taxon>
        <taxon>Metazoa</taxon>
        <taxon>Ecdysozoa</taxon>
        <taxon>Arthropoda</taxon>
        <taxon>Chelicerata</taxon>
        <taxon>Arachnida</taxon>
        <taxon>Acari</taxon>
        <taxon>Parasitiformes</taxon>
        <taxon>Ixodida</taxon>
        <taxon>Ixodoidea</taxon>
        <taxon>Ixodidae</taxon>
        <taxon>Ixodinae</taxon>
        <taxon>Ixodes</taxon>
    </lineage>
</organism>
<evidence type="ECO:0000313" key="2">
    <source>
        <dbReference type="EMBL" id="JAB73243.1"/>
    </source>
</evidence>
<dbReference type="AlphaFoldDB" id="V5HIB5"/>
<accession>V5HIB5</accession>
<evidence type="ECO:0000256" key="1">
    <source>
        <dbReference type="SAM" id="MobiDB-lite"/>
    </source>
</evidence>
<reference evidence="2" key="1">
    <citation type="journal article" date="2015" name="Sci. Rep.">
        <title>Tissue- and time-dependent transcription in Ixodes ricinus salivary glands and midguts when blood feeding on the vertebrate host.</title>
        <authorList>
            <person name="Kotsyfakis M."/>
            <person name="Schwarz A."/>
            <person name="Erhart J."/>
            <person name="Ribeiro J.M."/>
        </authorList>
    </citation>
    <scope>NUCLEOTIDE SEQUENCE</scope>
    <source>
        <tissue evidence="2">Salivary gland and midgut</tissue>
    </source>
</reference>
<feature type="region of interest" description="Disordered" evidence="1">
    <location>
        <begin position="216"/>
        <end position="245"/>
    </location>
</feature>
<sequence length="259" mass="28379">MNDTDTSKNRNTSPLHRSGSKVVPQVHDDEHELNEDPLGAEAVTAETESGPQRGKAPFNPFAKRLIALPPQKKAEQQSELGSDAESSDGEDPLLRYSMAASRKSDPKIKADDLDESLPAFFEDESPLPRSKQGLSENSNAVDFDQVASSCCSSFDFAKTPKSAPNVREEGEMKWSSCELKDMTGDSDSDDLTVVKEFFVQKTRVVLGNGASAKQCAPKRPIKKAAATKPRRLGLSKAKPKRDAAQPRILETLARFKFKQ</sequence>
<dbReference type="EMBL" id="GANP01011225">
    <property type="protein sequence ID" value="JAB73243.1"/>
    <property type="molecule type" value="mRNA"/>
</dbReference>
<feature type="region of interest" description="Disordered" evidence="1">
    <location>
        <begin position="1"/>
        <end position="138"/>
    </location>
</feature>
<name>V5HIB5_IXORI</name>